<evidence type="ECO:0000256" key="17">
    <source>
        <dbReference type="ARBA" id="ARBA00083575"/>
    </source>
</evidence>
<evidence type="ECO:0000256" key="13">
    <source>
        <dbReference type="ARBA" id="ARBA00052376"/>
    </source>
</evidence>
<accession>A0A7R9CL79</accession>
<keyword evidence="9" id="KW-0496">Mitochondrion</keyword>
<evidence type="ECO:0000256" key="11">
    <source>
        <dbReference type="ARBA" id="ARBA00050938"/>
    </source>
</evidence>
<dbReference type="PANTHER" id="PTHR11941:SF45">
    <property type="entry name" value="ENOYL-COA DELTA ISOMERASE 1, MITOCHONDRIAL"/>
    <property type="match status" value="1"/>
</dbReference>
<dbReference type="EMBL" id="OD000393">
    <property type="protein sequence ID" value="CAD7397419.1"/>
    <property type="molecule type" value="Genomic_DNA"/>
</dbReference>
<dbReference type="InterPro" id="IPR029045">
    <property type="entry name" value="ClpP/crotonase-like_dom_sf"/>
</dbReference>
<keyword evidence="6" id="KW-0809">Transit peptide</keyword>
<dbReference type="GO" id="GO:0006635">
    <property type="term" value="P:fatty acid beta-oxidation"/>
    <property type="evidence" value="ECO:0007669"/>
    <property type="project" value="TreeGrafter"/>
</dbReference>
<dbReference type="InterPro" id="IPR018376">
    <property type="entry name" value="Enoyl-CoA_hyd/isom_CS"/>
</dbReference>
<evidence type="ECO:0000256" key="7">
    <source>
        <dbReference type="ARBA" id="ARBA00022990"/>
    </source>
</evidence>
<evidence type="ECO:0000313" key="19">
    <source>
        <dbReference type="EMBL" id="CAD7397419.1"/>
    </source>
</evidence>
<evidence type="ECO:0000256" key="2">
    <source>
        <dbReference type="ARBA" id="ARBA00005005"/>
    </source>
</evidence>
<dbReference type="PANTHER" id="PTHR11941">
    <property type="entry name" value="ENOYL-COA HYDRATASE-RELATED"/>
    <property type="match status" value="1"/>
</dbReference>
<evidence type="ECO:0000256" key="15">
    <source>
        <dbReference type="ARBA" id="ARBA00056147"/>
    </source>
</evidence>
<gene>
    <name evidence="19" type="ORF">TPSB3V08_LOCUS1139</name>
</gene>
<comment type="subcellular location">
    <subcellularLocation>
        <location evidence="1">Mitochondrion matrix</location>
    </subcellularLocation>
</comment>
<evidence type="ECO:0000256" key="8">
    <source>
        <dbReference type="ARBA" id="ARBA00023098"/>
    </source>
</evidence>
<comment type="catalytic activity">
    <reaction evidence="13">
        <text>(3Z)-dodecenoyl-CoA = (2E)-dodecenoyl-CoA</text>
        <dbReference type="Rhea" id="RHEA:23716"/>
        <dbReference type="ChEBI" id="CHEBI:57330"/>
        <dbReference type="ChEBI" id="CHEBI:58543"/>
        <dbReference type="EC" id="5.3.3.8"/>
    </reaction>
    <physiologicalReaction direction="left-to-right" evidence="13">
        <dbReference type="Rhea" id="RHEA:23717"/>
    </physiologicalReaction>
</comment>
<evidence type="ECO:0000256" key="9">
    <source>
        <dbReference type="ARBA" id="ARBA00023128"/>
    </source>
</evidence>
<dbReference type="GO" id="GO:0005759">
    <property type="term" value="C:mitochondrial matrix"/>
    <property type="evidence" value="ECO:0007669"/>
    <property type="project" value="UniProtKB-SubCell"/>
</dbReference>
<evidence type="ECO:0000256" key="4">
    <source>
        <dbReference type="ARBA" id="ARBA00011233"/>
    </source>
</evidence>
<comment type="subunit">
    <text evidence="4">Homotrimer.</text>
</comment>
<keyword evidence="8" id="KW-0443">Lipid metabolism</keyword>
<comment type="function">
    <text evidence="15">Key enzyme of fatty acid beta-oxidation. Able to isomerize both 3-cis (3Z) and 3-trans (3E) double bonds into the 2-trans (2E) form in a range of enoyl-CoA species, with a preference for (3Z)-enoyl-CoAs over (3E)-enoyl-CoAs. The catalytic efficiency of this enzyme is not affected by the fatty acyl chain length.</text>
</comment>
<evidence type="ECO:0000256" key="6">
    <source>
        <dbReference type="ARBA" id="ARBA00022946"/>
    </source>
</evidence>
<evidence type="ECO:0000256" key="18">
    <source>
        <dbReference type="RuleBase" id="RU003707"/>
    </source>
</evidence>
<comment type="catalytic activity">
    <reaction evidence="12">
        <text>(2E)-tetradecenoyl-CoA = (3Z)-tetradecenoyl-CoA</text>
        <dbReference type="Rhea" id="RHEA:29847"/>
        <dbReference type="ChEBI" id="CHEBI:61405"/>
        <dbReference type="ChEBI" id="CHEBI:61968"/>
    </reaction>
    <physiologicalReaction direction="right-to-left" evidence="12">
        <dbReference type="Rhea" id="RHEA:29849"/>
    </physiologicalReaction>
</comment>
<evidence type="ECO:0000256" key="14">
    <source>
        <dbReference type="ARBA" id="ARBA00052542"/>
    </source>
</evidence>
<comment type="pathway">
    <text evidence="2">Lipid metabolism; fatty acid beta-oxidation.</text>
</comment>
<dbReference type="SUPFAM" id="SSF52096">
    <property type="entry name" value="ClpP/crotonase"/>
    <property type="match status" value="1"/>
</dbReference>
<evidence type="ECO:0000256" key="1">
    <source>
        <dbReference type="ARBA" id="ARBA00004305"/>
    </source>
</evidence>
<keyword evidence="10" id="KW-0413">Isomerase</keyword>
<name>A0A7R9CL79_TIMPO</name>
<keyword evidence="5" id="KW-0276">Fatty acid metabolism</keyword>
<comment type="catalytic activity">
    <reaction evidence="11">
        <text>(3Z)-decenoyl-CoA = (2E)-decenoyl-CoA</text>
        <dbReference type="Rhea" id="RHEA:77195"/>
        <dbReference type="ChEBI" id="CHEBI:61406"/>
        <dbReference type="ChEBI" id="CHEBI:195601"/>
    </reaction>
    <physiologicalReaction direction="left-to-right" evidence="11">
        <dbReference type="Rhea" id="RHEA:77196"/>
    </physiologicalReaction>
</comment>
<dbReference type="Gene3D" id="6.10.250.170">
    <property type="match status" value="1"/>
</dbReference>
<evidence type="ECO:0000256" key="16">
    <source>
        <dbReference type="ARBA" id="ARBA00068317"/>
    </source>
</evidence>
<comment type="similarity">
    <text evidence="3 18">Belongs to the enoyl-CoA hydratase/isomerase family.</text>
</comment>
<dbReference type="GO" id="GO:0004165">
    <property type="term" value="F:delta(3)-delta(2)-enoyl-CoA isomerase activity"/>
    <property type="evidence" value="ECO:0007669"/>
    <property type="project" value="UniProtKB-EC"/>
</dbReference>
<dbReference type="FunFam" id="3.90.226.10:FF:000034">
    <property type="entry name" value="Enoyl-CoA delta isomerase 1"/>
    <property type="match status" value="1"/>
</dbReference>
<dbReference type="Gene3D" id="3.90.226.10">
    <property type="entry name" value="2-enoyl-CoA Hydratase, Chain A, domain 1"/>
    <property type="match status" value="1"/>
</dbReference>
<comment type="catalytic activity">
    <reaction evidence="14">
        <text>(3Z)-octenoyl-CoA = (2E)-octenoyl-CoA</text>
        <dbReference type="Rhea" id="RHEA:46044"/>
        <dbReference type="ChEBI" id="CHEBI:62242"/>
        <dbReference type="ChEBI" id="CHEBI:85640"/>
    </reaction>
    <physiologicalReaction direction="left-to-right" evidence="14">
        <dbReference type="Rhea" id="RHEA:46045"/>
    </physiologicalReaction>
</comment>
<keyword evidence="7" id="KW-0007">Acetylation</keyword>
<reference evidence="19" key="1">
    <citation type="submission" date="2020-11" db="EMBL/GenBank/DDBJ databases">
        <authorList>
            <person name="Tran Van P."/>
        </authorList>
    </citation>
    <scope>NUCLEOTIDE SEQUENCE</scope>
</reference>
<proteinExistence type="inferred from homology"/>
<dbReference type="CDD" id="cd06558">
    <property type="entry name" value="crotonase-like"/>
    <property type="match status" value="1"/>
</dbReference>
<dbReference type="InterPro" id="IPR001753">
    <property type="entry name" value="Enoyl-CoA_hydra/iso"/>
</dbReference>
<dbReference type="Pfam" id="PF00378">
    <property type="entry name" value="ECH_1"/>
    <property type="match status" value="1"/>
</dbReference>
<evidence type="ECO:0000256" key="10">
    <source>
        <dbReference type="ARBA" id="ARBA00023235"/>
    </source>
</evidence>
<sequence>MASLRQLQIVVGRLFISHNIHAQTIPHAINGARGLVSIASSGKLVDVATNEKTGVSTVTLQRPPVNSLNLELLQEFTATLDELRKSKSRGMILTSASPTVFSAGLDLLEMYRPKSDRIRLFWSKLQEMWLKLYGSTYPTVAAINGHSPAGGCLLALSCDYRVMVGPKYTIGLNETQLGIIAPRWFQDTMLNTIPRRQAELALTTGRMFSTEEALNVGLIDEVATNKSDAIAKAESFLNNIAKIPASACQQTKLQFRKEALDNLKNNLDSDLQIFVGFLETPKIQKSLELYLESLKKKV</sequence>
<evidence type="ECO:0000256" key="5">
    <source>
        <dbReference type="ARBA" id="ARBA00022832"/>
    </source>
</evidence>
<evidence type="ECO:0000256" key="12">
    <source>
        <dbReference type="ARBA" id="ARBA00051293"/>
    </source>
</evidence>
<dbReference type="PROSITE" id="PS00166">
    <property type="entry name" value="ENOYL_COA_HYDRATASE"/>
    <property type="match status" value="1"/>
</dbReference>
<dbReference type="AlphaFoldDB" id="A0A7R9CL79"/>
<organism evidence="19">
    <name type="scientific">Timema poppense</name>
    <name type="common">Walking stick</name>
    <dbReference type="NCBI Taxonomy" id="170557"/>
    <lineage>
        <taxon>Eukaryota</taxon>
        <taxon>Metazoa</taxon>
        <taxon>Ecdysozoa</taxon>
        <taxon>Arthropoda</taxon>
        <taxon>Hexapoda</taxon>
        <taxon>Insecta</taxon>
        <taxon>Pterygota</taxon>
        <taxon>Neoptera</taxon>
        <taxon>Polyneoptera</taxon>
        <taxon>Phasmatodea</taxon>
        <taxon>Timematodea</taxon>
        <taxon>Timematoidea</taxon>
        <taxon>Timematidae</taxon>
        <taxon>Timema</taxon>
    </lineage>
</organism>
<evidence type="ECO:0000256" key="3">
    <source>
        <dbReference type="ARBA" id="ARBA00005254"/>
    </source>
</evidence>
<protein>
    <recommendedName>
        <fullName evidence="16">Enoyl-CoA delta isomerase 1, mitochondrial</fullName>
    </recommendedName>
    <alternativeName>
        <fullName evidence="17">3,2-trans-enoyl-CoA isomerase</fullName>
    </alternativeName>
</protein>